<evidence type="ECO:0000256" key="4">
    <source>
        <dbReference type="ARBA" id="ARBA00022692"/>
    </source>
</evidence>
<organism evidence="8 9">
    <name type="scientific">Pseudomonas fluorescens</name>
    <dbReference type="NCBI Taxonomy" id="294"/>
    <lineage>
        <taxon>Bacteria</taxon>
        <taxon>Pseudomonadati</taxon>
        <taxon>Pseudomonadota</taxon>
        <taxon>Gammaproteobacteria</taxon>
        <taxon>Pseudomonadales</taxon>
        <taxon>Pseudomonadaceae</taxon>
        <taxon>Pseudomonas</taxon>
    </lineage>
</organism>
<protein>
    <submittedName>
        <fullName evidence="8">Fusaric acid resistance protein</fullName>
    </submittedName>
</protein>
<evidence type="ECO:0000256" key="1">
    <source>
        <dbReference type="ARBA" id="ARBA00004651"/>
    </source>
</evidence>
<keyword evidence="5 7" id="KW-1133">Transmembrane helix</keyword>
<evidence type="ECO:0000256" key="3">
    <source>
        <dbReference type="ARBA" id="ARBA00022475"/>
    </source>
</evidence>
<dbReference type="RefSeq" id="WP_054595019.1">
    <property type="nucleotide sequence ID" value="NZ_CP012830.1"/>
</dbReference>
<comment type="subcellular location">
    <subcellularLocation>
        <location evidence="1">Cell membrane</location>
        <topology evidence="1">Multi-pass membrane protein</topology>
    </subcellularLocation>
</comment>
<evidence type="ECO:0000313" key="9">
    <source>
        <dbReference type="Proteomes" id="UP000066487"/>
    </source>
</evidence>
<dbReference type="PANTHER" id="PTHR30509:SF9">
    <property type="entry name" value="MULTIDRUG RESISTANCE PROTEIN MDTO"/>
    <property type="match status" value="1"/>
</dbReference>
<proteinExistence type="predicted"/>
<reference evidence="8 9" key="2">
    <citation type="journal article" date="2018" name="Nature">
        <title>Mutant phenotypes for thousands of bacterial genes of unknown function.</title>
        <authorList>
            <person name="Price M.N."/>
            <person name="Wetmore K.M."/>
            <person name="Waters R.J."/>
            <person name="Callaghan M."/>
            <person name="Ray J."/>
            <person name="Liu H."/>
            <person name="Kuehl J.V."/>
            <person name="Melnyk R.A."/>
            <person name="Lamson J.S."/>
            <person name="Suh Y."/>
            <person name="Carlson H.K."/>
            <person name="Esquivel Z."/>
            <person name="Sadeeshkumar H."/>
            <person name="Chakraborty R."/>
            <person name="Zane G.M."/>
            <person name="Rubin B.E."/>
            <person name="Wall J.D."/>
            <person name="Visel A."/>
            <person name="Bristow J."/>
            <person name="Blow M.J."/>
            <person name="Arkin A.P."/>
            <person name="Deutschbauer A.M."/>
        </authorList>
    </citation>
    <scope>NUCLEOTIDE SEQUENCE [LARGE SCALE GENOMIC DNA]</scope>
    <source>
        <strain evidence="8 9">FW300-N2E3</strain>
    </source>
</reference>
<dbReference type="InterPro" id="IPR006726">
    <property type="entry name" value="PHBA_efflux_AaeB/fusaric-R"/>
</dbReference>
<evidence type="ECO:0000256" key="2">
    <source>
        <dbReference type="ARBA" id="ARBA00022448"/>
    </source>
</evidence>
<reference evidence="9" key="1">
    <citation type="submission" date="2015-09" db="EMBL/GenBank/DDBJ databases">
        <title>Whole genome sequence of Pseudomonas fluorescens FW300-N2E3.</title>
        <authorList>
            <person name="Ray J."/>
            <person name="Melnyk R."/>
            <person name="Deutschbauer A."/>
        </authorList>
    </citation>
    <scope>NUCLEOTIDE SEQUENCE [LARGE SCALE GENOMIC DNA]</scope>
    <source>
        <strain evidence="9">FW300-N2E3</strain>
    </source>
</reference>
<gene>
    <name evidence="8" type="ORF">AO353_11345</name>
</gene>
<dbReference type="GO" id="GO:0022857">
    <property type="term" value="F:transmembrane transporter activity"/>
    <property type="evidence" value="ECO:0007669"/>
    <property type="project" value="InterPro"/>
</dbReference>
<evidence type="ECO:0000256" key="5">
    <source>
        <dbReference type="ARBA" id="ARBA00022989"/>
    </source>
</evidence>
<keyword evidence="2" id="KW-0813">Transport</keyword>
<evidence type="ECO:0000313" key="8">
    <source>
        <dbReference type="EMBL" id="ALI01639.1"/>
    </source>
</evidence>
<dbReference type="AlphaFoldDB" id="A0A0N9VU10"/>
<dbReference type="PANTHER" id="PTHR30509">
    <property type="entry name" value="P-HYDROXYBENZOIC ACID EFFLUX PUMP SUBUNIT-RELATED"/>
    <property type="match status" value="1"/>
</dbReference>
<feature type="transmembrane region" description="Helical" evidence="7">
    <location>
        <begin position="416"/>
        <end position="438"/>
    </location>
</feature>
<dbReference type="Pfam" id="PF04632">
    <property type="entry name" value="FUSC"/>
    <property type="match status" value="1"/>
</dbReference>
<feature type="transmembrane region" description="Helical" evidence="7">
    <location>
        <begin position="500"/>
        <end position="520"/>
    </location>
</feature>
<evidence type="ECO:0000256" key="6">
    <source>
        <dbReference type="ARBA" id="ARBA00023136"/>
    </source>
</evidence>
<keyword evidence="4 7" id="KW-0812">Transmembrane</keyword>
<feature type="transmembrane region" description="Helical" evidence="7">
    <location>
        <begin position="14"/>
        <end position="34"/>
    </location>
</feature>
<evidence type="ECO:0000256" key="7">
    <source>
        <dbReference type="SAM" id="Phobius"/>
    </source>
</evidence>
<keyword evidence="3" id="KW-1003">Cell membrane</keyword>
<keyword evidence="6 7" id="KW-0472">Membrane</keyword>
<accession>A0A0N9VU10</accession>
<feature type="transmembrane region" description="Helical" evidence="7">
    <location>
        <begin position="392"/>
        <end position="409"/>
    </location>
</feature>
<name>A0A0N9VU10_PSEFL</name>
<sequence>MNGFFSGIPPARDWFYGVRTFAASMIALYIAMLMQMPRPYWAMATVYIVSSPFVGPTSSKALYRAIGTLTGAAAALLFVPMFVQSPYVLVLVIALWTGTLLFLSMHLRTANNYALMLAGYTLPLISLPVVDNPLAIWDVAEARTEEIFLGIVCAAVVGSMFWPRRLAPVFDGAVSKWFSDAVTYSQRFLTRNVQPDEVSTLRASMVATFNSLELMIGQLPHEGARPQTVRNIKELRGRMIHLLPVVDALDDALYALQRRTPELVDKFAPLLAATVEWLDRTDASVEHWQALRAQLEALQPSAEALDDRKQLLFSNALYRLGEWIDLWQDLRSLQEAIRCESQDNWRAVYRHWRLGRLTPFLDRGLMLYSAASTVLAIIVASVLWILLGWTDGGSAVILAAVACSFFAAMDDPAPQIYRFFFWTAMSVLFASLYLFLILPNLHDFPMLVLAFAVPFICVGTLTVQPRFYLGMLLTIVNTSSFISIQGAYDADFLSFANSNLAGPMGLLFAFIWTLVARPFGSELAAKRLTRFSWRDIVGMTEPANLAEHRHLGVQMLDRLMQHLPRLAMTGQDTGVALREVRVALNLLDLLAYAPRVQGGPNVLLRQVVAEVGEYFKACLKAGERLPAPAPLLMTLDRTRRALNGQGLEGDGETRLHLLHALAGLRLALLPGVEFIGNETDEPFPQGIDGAPL</sequence>
<dbReference type="EMBL" id="CP012830">
    <property type="protein sequence ID" value="ALI01639.1"/>
    <property type="molecule type" value="Genomic_DNA"/>
</dbReference>
<dbReference type="Proteomes" id="UP000066487">
    <property type="component" value="Chromosome"/>
</dbReference>
<dbReference type="OrthoDB" id="9807111at2"/>
<feature type="transmembrane region" description="Helical" evidence="7">
    <location>
        <begin position="85"/>
        <end position="103"/>
    </location>
</feature>
<feature type="transmembrane region" description="Helical" evidence="7">
    <location>
        <begin position="365"/>
        <end position="386"/>
    </location>
</feature>
<feature type="transmembrane region" description="Helical" evidence="7">
    <location>
        <begin position="444"/>
        <end position="461"/>
    </location>
</feature>
<dbReference type="GO" id="GO:0005886">
    <property type="term" value="C:plasma membrane"/>
    <property type="evidence" value="ECO:0007669"/>
    <property type="project" value="UniProtKB-SubCell"/>
</dbReference>
<feature type="transmembrane region" description="Helical" evidence="7">
    <location>
        <begin position="61"/>
        <end position="79"/>
    </location>
</feature>